<accession>B3UY87</accession>
<protein>
    <submittedName>
        <fullName evidence="2">M160</fullName>
    </submittedName>
</protein>
<reference evidence="2 3" key="1">
    <citation type="journal article" date="2008" name="J. Virol.">
        <title>Laboratory strains of murine cytomegalovirus are genetically similar to but phenotypically distinct from wild strains of virus.</title>
        <authorList>
            <person name="Smith L.M."/>
            <person name="McWhorter A.R."/>
            <person name="Masters L.L."/>
            <person name="Shellam G.R."/>
            <person name="Redwood A.J."/>
        </authorList>
    </citation>
    <scope>NUCLEOTIDE SEQUENCE [LARGE SCALE GENOMIC DNA]</scope>
    <source>
        <strain evidence="2">C4A</strain>
    </source>
</reference>
<dbReference type="EMBL" id="EU579861">
    <property type="protein sequence ID" value="ACE95662.1"/>
    <property type="molecule type" value="Genomic_DNA"/>
</dbReference>
<organism evidence="2 3">
    <name type="scientific">Muromegalovirus C4A</name>
    <dbReference type="NCBI Taxonomy" id="524649"/>
    <lineage>
        <taxon>Viruses</taxon>
        <taxon>Duplodnaviria</taxon>
        <taxon>Heunggongvirae</taxon>
        <taxon>Peploviricota</taxon>
        <taxon>Herviviricetes</taxon>
        <taxon>Herpesvirales</taxon>
        <taxon>Orthoherpesviridae</taxon>
        <taxon>Betaherpesvirinae</taxon>
        <taxon>Muromegalovirus</taxon>
        <taxon>Muromegalovirus muridbeta1</taxon>
        <taxon>Murid herpesvirus 1</taxon>
    </lineage>
</organism>
<feature type="region of interest" description="Disordered" evidence="1">
    <location>
        <begin position="114"/>
        <end position="135"/>
    </location>
</feature>
<evidence type="ECO:0000313" key="3">
    <source>
        <dbReference type="Proteomes" id="UP000101273"/>
    </source>
</evidence>
<evidence type="ECO:0000313" key="2">
    <source>
        <dbReference type="EMBL" id="ACE95662.1"/>
    </source>
</evidence>
<sequence length="307" mass="32823">MTLSKQPFLILLGCLLQIQNVIPSRRIVRSESKLEVTVGVDKIGLNDVTYSCNSTSGSGSENSGNFQGQWSIICTGDKQETVLATFGGSPGFQKKHEKVTGGSSRTTFNINLSQVGQDSGRSSGNTESNKGPSSTLVLKPICEGNITCKIGTGSHYENAETDMVKTMGPLVTKHTRNFTSTGQTDTVTASCQPKTMCGSFNVTWFNSSTASSLGTGTFGTDTTNTTKATNSALKWVDGSVQLSGSLWAEFDREFCLSCEVRTCGLVGMTLVCDDGSRHAFRSASPGISVPSWYQTLFVTLLVLLMTY</sequence>
<name>B3UY87_MUHV1</name>
<dbReference type="Proteomes" id="UP000101273">
    <property type="component" value="Genome"/>
</dbReference>
<evidence type="ECO:0000256" key="1">
    <source>
        <dbReference type="SAM" id="MobiDB-lite"/>
    </source>
</evidence>
<proteinExistence type="predicted"/>
<gene>
    <name evidence="2" type="primary">m160</name>
</gene>